<proteinExistence type="predicted"/>
<accession>A0A8S5M8N3</accession>
<dbReference type="EMBL" id="BK014847">
    <property type="protein sequence ID" value="DAD78598.1"/>
    <property type="molecule type" value="Genomic_DNA"/>
</dbReference>
<name>A0A8S5M8N3_9CAUD</name>
<organism evidence="2">
    <name type="scientific">Myoviridae sp. ctA1z6</name>
    <dbReference type="NCBI Taxonomy" id="2826627"/>
    <lineage>
        <taxon>Viruses</taxon>
        <taxon>Duplodnaviria</taxon>
        <taxon>Heunggongvirae</taxon>
        <taxon>Uroviricota</taxon>
        <taxon>Caudoviricetes</taxon>
    </lineage>
</organism>
<sequence length="29" mass="3087">MSLISPESAPEQQKRAGAGNGRGKTFRLV</sequence>
<protein>
    <submittedName>
        <fullName evidence="2">Uncharacterized protein</fullName>
    </submittedName>
</protein>
<feature type="region of interest" description="Disordered" evidence="1">
    <location>
        <begin position="1"/>
        <end position="29"/>
    </location>
</feature>
<evidence type="ECO:0000256" key="1">
    <source>
        <dbReference type="SAM" id="MobiDB-lite"/>
    </source>
</evidence>
<evidence type="ECO:0000313" key="2">
    <source>
        <dbReference type="EMBL" id="DAD78598.1"/>
    </source>
</evidence>
<reference evidence="2" key="1">
    <citation type="journal article" date="2021" name="Proc. Natl. Acad. Sci. U.S.A.">
        <title>A Catalog of Tens of Thousands of Viruses from Human Metagenomes Reveals Hidden Associations with Chronic Diseases.</title>
        <authorList>
            <person name="Tisza M.J."/>
            <person name="Buck C.B."/>
        </authorList>
    </citation>
    <scope>NUCLEOTIDE SEQUENCE</scope>
    <source>
        <strain evidence="2">CtA1z6</strain>
    </source>
</reference>